<keyword evidence="1" id="KW-0732">Signal</keyword>
<reference evidence="2 3" key="1">
    <citation type="submission" date="2015-06" db="EMBL/GenBank/DDBJ databases">
        <title>Talaromyces atroroseus IBT 11181 draft genome.</title>
        <authorList>
            <person name="Rasmussen K.B."/>
            <person name="Rasmussen S."/>
            <person name="Petersen B."/>
            <person name="Sicheritz-Ponten T."/>
            <person name="Mortensen U.H."/>
            <person name="Thrane U."/>
        </authorList>
    </citation>
    <scope>NUCLEOTIDE SEQUENCE [LARGE SCALE GENOMIC DNA]</scope>
    <source>
        <strain evidence="2 3">IBT 11181</strain>
    </source>
</reference>
<protein>
    <submittedName>
        <fullName evidence="2">Uncharacterized protein</fullName>
    </submittedName>
</protein>
<gene>
    <name evidence="2" type="ORF">UA08_04954</name>
</gene>
<dbReference type="OrthoDB" id="4917004at2759"/>
<organism evidence="2 3">
    <name type="scientific">Talaromyces atroroseus</name>
    <dbReference type="NCBI Taxonomy" id="1441469"/>
    <lineage>
        <taxon>Eukaryota</taxon>
        <taxon>Fungi</taxon>
        <taxon>Dikarya</taxon>
        <taxon>Ascomycota</taxon>
        <taxon>Pezizomycotina</taxon>
        <taxon>Eurotiomycetes</taxon>
        <taxon>Eurotiomycetidae</taxon>
        <taxon>Eurotiales</taxon>
        <taxon>Trichocomaceae</taxon>
        <taxon>Talaromyces</taxon>
        <taxon>Talaromyces sect. Trachyspermi</taxon>
    </lineage>
</organism>
<evidence type="ECO:0000313" key="3">
    <source>
        <dbReference type="Proteomes" id="UP000214365"/>
    </source>
</evidence>
<dbReference type="AlphaFoldDB" id="A0A225AKQ1"/>
<dbReference type="STRING" id="1441469.A0A225AKQ1"/>
<dbReference type="EMBL" id="LFMY01000006">
    <property type="protein sequence ID" value="OKL59983.1"/>
    <property type="molecule type" value="Genomic_DNA"/>
</dbReference>
<sequence length="247" mass="26194">MRLIALLILLFGIAQTSAYSVPGGYERVLIYYMYSIDCQLNGGTPKKIATGCKGTGRNPCTLDQLLRYIAANPSSLPTRSAPATSYPALPDMDRTASALSTKGPDGRDFAGQIKPGVALPGASNDYSKFLSQLGGVAISFATASPDNANLLKLNIQAIRNTRRNAQLTTFKAANSDIEVATKPIPLYDGAPDGLTVDIIDAVETVNQNSALTVKELNRRWAANTAGGHSNNVEQLKGVLEDMEGVCS</sequence>
<dbReference type="GeneID" id="31004710"/>
<feature type="signal peptide" evidence="1">
    <location>
        <begin position="1"/>
        <end position="18"/>
    </location>
</feature>
<proteinExistence type="predicted"/>
<evidence type="ECO:0000313" key="2">
    <source>
        <dbReference type="EMBL" id="OKL59983.1"/>
    </source>
</evidence>
<feature type="chain" id="PRO_5012759208" evidence="1">
    <location>
        <begin position="19"/>
        <end position="247"/>
    </location>
</feature>
<keyword evidence="3" id="KW-1185">Reference proteome</keyword>
<comment type="caution">
    <text evidence="2">The sequence shown here is derived from an EMBL/GenBank/DDBJ whole genome shotgun (WGS) entry which is preliminary data.</text>
</comment>
<evidence type="ECO:0000256" key="1">
    <source>
        <dbReference type="SAM" id="SignalP"/>
    </source>
</evidence>
<name>A0A225AKQ1_TALAT</name>
<accession>A0A225AKQ1</accession>
<dbReference type="Proteomes" id="UP000214365">
    <property type="component" value="Unassembled WGS sequence"/>
</dbReference>
<dbReference type="RefSeq" id="XP_020120104.1">
    <property type="nucleotide sequence ID" value="XM_020267280.1"/>
</dbReference>